<keyword evidence="2" id="KW-1185">Reference proteome</keyword>
<dbReference type="Proteomes" id="UP000030669">
    <property type="component" value="Unassembled WGS sequence"/>
</dbReference>
<dbReference type="EMBL" id="KB469306">
    <property type="protein sequence ID" value="EPQ53353.1"/>
    <property type="molecule type" value="Genomic_DNA"/>
</dbReference>
<accession>S7Q0Q9</accession>
<sequence length="103" mass="11039">DIAGSIAGFLSSVIDQGGSDNTKRANGVRNVVDGMAKKYGPINVVACHTDHEAKFDGVQGTDWVHQHFEIDIQIGGTVGYELYLGNTGTFKRNGDGGDINWGW</sequence>
<reference evidence="1 2" key="1">
    <citation type="journal article" date="2012" name="Science">
        <title>The Paleozoic origin of enzymatic lignin decomposition reconstructed from 31 fungal genomes.</title>
        <authorList>
            <person name="Floudas D."/>
            <person name="Binder M."/>
            <person name="Riley R."/>
            <person name="Barry K."/>
            <person name="Blanchette R.A."/>
            <person name="Henrissat B."/>
            <person name="Martinez A.T."/>
            <person name="Otillar R."/>
            <person name="Spatafora J.W."/>
            <person name="Yadav J.S."/>
            <person name="Aerts A."/>
            <person name="Benoit I."/>
            <person name="Boyd A."/>
            <person name="Carlson A."/>
            <person name="Copeland A."/>
            <person name="Coutinho P.M."/>
            <person name="de Vries R.P."/>
            <person name="Ferreira P."/>
            <person name="Findley K."/>
            <person name="Foster B."/>
            <person name="Gaskell J."/>
            <person name="Glotzer D."/>
            <person name="Gorecki P."/>
            <person name="Heitman J."/>
            <person name="Hesse C."/>
            <person name="Hori C."/>
            <person name="Igarashi K."/>
            <person name="Jurgens J.A."/>
            <person name="Kallen N."/>
            <person name="Kersten P."/>
            <person name="Kohler A."/>
            <person name="Kuees U."/>
            <person name="Kumar T.K.A."/>
            <person name="Kuo A."/>
            <person name="LaButti K."/>
            <person name="Larrondo L.F."/>
            <person name="Lindquist E."/>
            <person name="Ling A."/>
            <person name="Lombard V."/>
            <person name="Lucas S."/>
            <person name="Lundell T."/>
            <person name="Martin R."/>
            <person name="McLaughlin D.J."/>
            <person name="Morgenstern I."/>
            <person name="Morin E."/>
            <person name="Murat C."/>
            <person name="Nagy L.G."/>
            <person name="Nolan M."/>
            <person name="Ohm R.A."/>
            <person name="Patyshakuliyeva A."/>
            <person name="Rokas A."/>
            <person name="Ruiz-Duenas F.J."/>
            <person name="Sabat G."/>
            <person name="Salamov A."/>
            <person name="Samejima M."/>
            <person name="Schmutz J."/>
            <person name="Slot J.C."/>
            <person name="St John F."/>
            <person name="Stenlid J."/>
            <person name="Sun H."/>
            <person name="Sun S."/>
            <person name="Syed K."/>
            <person name="Tsang A."/>
            <person name="Wiebenga A."/>
            <person name="Young D."/>
            <person name="Pisabarro A."/>
            <person name="Eastwood D.C."/>
            <person name="Martin F."/>
            <person name="Cullen D."/>
            <person name="Grigoriev I.V."/>
            <person name="Hibbett D.S."/>
        </authorList>
    </citation>
    <scope>NUCLEOTIDE SEQUENCE [LARGE SCALE GENOMIC DNA]</scope>
    <source>
        <strain evidence="1 2">ATCC 11539</strain>
    </source>
</reference>
<protein>
    <submittedName>
        <fullName evidence="1">Uncharacterized protein</fullName>
    </submittedName>
</protein>
<name>S7Q0Q9_GLOTA</name>
<dbReference type="KEGG" id="gtr:GLOTRDRAFT_45932"/>
<dbReference type="AlphaFoldDB" id="S7Q0Q9"/>
<evidence type="ECO:0000313" key="2">
    <source>
        <dbReference type="Proteomes" id="UP000030669"/>
    </source>
</evidence>
<organism evidence="1 2">
    <name type="scientific">Gloeophyllum trabeum (strain ATCC 11539 / FP-39264 / Madison 617)</name>
    <name type="common">Brown rot fungus</name>
    <dbReference type="NCBI Taxonomy" id="670483"/>
    <lineage>
        <taxon>Eukaryota</taxon>
        <taxon>Fungi</taxon>
        <taxon>Dikarya</taxon>
        <taxon>Basidiomycota</taxon>
        <taxon>Agaricomycotina</taxon>
        <taxon>Agaricomycetes</taxon>
        <taxon>Gloeophyllales</taxon>
        <taxon>Gloeophyllaceae</taxon>
        <taxon>Gloeophyllum</taxon>
    </lineage>
</organism>
<dbReference type="eggNOG" id="ENOG502R1IT">
    <property type="taxonomic scope" value="Eukaryota"/>
</dbReference>
<gene>
    <name evidence="1" type="ORF">GLOTRDRAFT_45932</name>
</gene>
<feature type="non-terminal residue" evidence="1">
    <location>
        <position position="1"/>
    </location>
</feature>
<dbReference type="HOGENOM" id="CLU_169371_0_0_1"/>
<dbReference type="RefSeq" id="XP_007868198.1">
    <property type="nucleotide sequence ID" value="XM_007870007.1"/>
</dbReference>
<proteinExistence type="predicted"/>
<dbReference type="GeneID" id="19306378"/>
<evidence type="ECO:0000313" key="1">
    <source>
        <dbReference type="EMBL" id="EPQ53353.1"/>
    </source>
</evidence>
<dbReference type="OrthoDB" id="3685327at2759"/>
<dbReference type="OMA" id="GWYVSEP"/>